<evidence type="ECO:0000256" key="14">
    <source>
        <dbReference type="ARBA" id="ARBA00023212"/>
    </source>
</evidence>
<dbReference type="Proteomes" id="UP001059596">
    <property type="component" value="Unassembled WGS sequence"/>
</dbReference>
<keyword evidence="9" id="KW-0254">Endocytosis</keyword>
<dbReference type="Pfam" id="PF10504">
    <property type="entry name" value="DUF2452"/>
    <property type="match status" value="1"/>
</dbReference>
<dbReference type="EMBL" id="JAMKOV010000002">
    <property type="protein sequence ID" value="KAI8043184.1"/>
    <property type="molecule type" value="Genomic_DNA"/>
</dbReference>
<evidence type="ECO:0000256" key="5">
    <source>
        <dbReference type="ARBA" id="ARBA00011241"/>
    </source>
</evidence>
<evidence type="ECO:0000256" key="16">
    <source>
        <dbReference type="SAM" id="Coils"/>
    </source>
</evidence>
<feature type="coiled-coil region" evidence="16">
    <location>
        <begin position="518"/>
        <end position="589"/>
    </location>
</feature>
<evidence type="ECO:0000256" key="10">
    <source>
        <dbReference type="ARBA" id="ARBA00022701"/>
    </source>
</evidence>
<dbReference type="PROSITE" id="PS50021">
    <property type="entry name" value="CH"/>
    <property type="match status" value="1"/>
</dbReference>
<comment type="subunit">
    <text evidence="5">Homodimer. Interacts with microtubules via its N-terminus.</text>
</comment>
<dbReference type="Pfam" id="PF19047">
    <property type="entry name" value="HOOK_N"/>
    <property type="match status" value="1"/>
</dbReference>
<comment type="subcellular location">
    <subcellularLocation>
        <location evidence="3">Cytoplasm</location>
        <location evidence="3">Cytoskeleton</location>
    </subcellularLocation>
    <subcellularLocation>
        <location evidence="2">Endosome</location>
    </subcellularLocation>
    <subcellularLocation>
        <location evidence="15">Synapse</location>
    </subcellularLocation>
</comment>
<evidence type="ECO:0000256" key="2">
    <source>
        <dbReference type="ARBA" id="ARBA00004177"/>
    </source>
</evidence>
<dbReference type="InterPro" id="IPR036872">
    <property type="entry name" value="CH_dom_sf"/>
</dbReference>
<protein>
    <recommendedName>
        <fullName evidence="6">Protein hook</fullName>
    </recommendedName>
</protein>
<evidence type="ECO:0000259" key="17">
    <source>
        <dbReference type="PROSITE" id="PS50021"/>
    </source>
</evidence>
<dbReference type="FunFam" id="1.10.418.10:FF:000024">
    <property type="entry name" value="Hook homolog 3 (Drosophila)"/>
    <property type="match status" value="1"/>
</dbReference>
<evidence type="ECO:0000256" key="11">
    <source>
        <dbReference type="ARBA" id="ARBA00022753"/>
    </source>
</evidence>
<dbReference type="Pfam" id="PF05622">
    <property type="entry name" value="HOOK"/>
    <property type="match status" value="1"/>
</dbReference>
<evidence type="ECO:0000313" key="19">
    <source>
        <dbReference type="Proteomes" id="UP001059596"/>
    </source>
</evidence>
<keyword evidence="14" id="KW-0206">Cytoskeleton</keyword>
<accession>A0A9P9YUZ0</accession>
<keyword evidence="8" id="KW-0963">Cytoplasm</keyword>
<keyword evidence="12" id="KW-0770">Synapse</keyword>
<comment type="function">
    <text evidence="1">Involved in endocytic trafficking by stabilizing organelles of the endocytic pathway. Probably acts as a cytoskeletal linker protein required to tether endosome vesicles to the cytoskeleton. Involved in modulation of endocytosis at stages required for down-regulation of membrane proteins that control synapse size. Not involved in synaptic vesicle recycling. Required in R7 cells for boss endocytosis into multivesicular bodies (MVBs). Has a role in regulating adult longevity.</text>
</comment>
<evidence type="ECO:0000256" key="1">
    <source>
        <dbReference type="ARBA" id="ARBA00003619"/>
    </source>
</evidence>
<gene>
    <name evidence="18" type="ORF">M5D96_004511</name>
</gene>
<keyword evidence="7" id="KW-0217">Developmental protein</keyword>
<dbReference type="InterPro" id="IPR043936">
    <property type="entry name" value="HOOK_N"/>
</dbReference>
<dbReference type="InterPro" id="IPR008636">
    <property type="entry name" value="Hook_C"/>
</dbReference>
<evidence type="ECO:0000256" key="7">
    <source>
        <dbReference type="ARBA" id="ARBA00022473"/>
    </source>
</evidence>
<dbReference type="GO" id="GO:0031122">
    <property type="term" value="P:cytoplasmic microtubule organization"/>
    <property type="evidence" value="ECO:0007669"/>
    <property type="project" value="InterPro"/>
</dbReference>
<dbReference type="SUPFAM" id="SSF116907">
    <property type="entry name" value="Hook domain"/>
    <property type="match status" value="1"/>
</dbReference>
<dbReference type="GO" id="GO:0008017">
    <property type="term" value="F:microtubule binding"/>
    <property type="evidence" value="ECO:0007669"/>
    <property type="project" value="InterPro"/>
</dbReference>
<proteinExistence type="inferred from homology"/>
<keyword evidence="11" id="KW-0967">Endosome</keyword>
<evidence type="ECO:0000313" key="18">
    <source>
        <dbReference type="EMBL" id="KAI8043184.1"/>
    </source>
</evidence>
<dbReference type="Gene3D" id="1.10.418.10">
    <property type="entry name" value="Calponin-like domain"/>
    <property type="match status" value="1"/>
</dbReference>
<dbReference type="InterPro" id="IPR001715">
    <property type="entry name" value="CH_dom"/>
</dbReference>
<dbReference type="GO" id="GO:0030705">
    <property type="term" value="P:cytoskeleton-dependent intracellular transport"/>
    <property type="evidence" value="ECO:0007669"/>
    <property type="project" value="InterPro"/>
</dbReference>
<evidence type="ECO:0000256" key="4">
    <source>
        <dbReference type="ARBA" id="ARBA00006946"/>
    </source>
</evidence>
<evidence type="ECO:0000256" key="9">
    <source>
        <dbReference type="ARBA" id="ARBA00022583"/>
    </source>
</evidence>
<organism evidence="18 19">
    <name type="scientific">Drosophila gunungcola</name>
    <name type="common">fruit fly</name>
    <dbReference type="NCBI Taxonomy" id="103775"/>
    <lineage>
        <taxon>Eukaryota</taxon>
        <taxon>Metazoa</taxon>
        <taxon>Ecdysozoa</taxon>
        <taxon>Arthropoda</taxon>
        <taxon>Hexapoda</taxon>
        <taxon>Insecta</taxon>
        <taxon>Pterygota</taxon>
        <taxon>Neoptera</taxon>
        <taxon>Endopterygota</taxon>
        <taxon>Diptera</taxon>
        <taxon>Brachycera</taxon>
        <taxon>Muscomorpha</taxon>
        <taxon>Ephydroidea</taxon>
        <taxon>Drosophilidae</taxon>
        <taxon>Drosophila</taxon>
        <taxon>Sophophora</taxon>
    </lineage>
</organism>
<evidence type="ECO:0000256" key="8">
    <source>
        <dbReference type="ARBA" id="ARBA00022490"/>
    </source>
</evidence>
<name>A0A9P9YUZ0_9MUSC</name>
<dbReference type="InterPro" id="IPR019534">
    <property type="entry name" value="DUF2452"/>
</dbReference>
<dbReference type="PANTHER" id="PTHR14553:SF1">
    <property type="entry name" value="SIMILAR TO CHROMOSOME 1 OPEN READING FRAME 50"/>
    <property type="match status" value="1"/>
</dbReference>
<dbReference type="GO" id="GO:0006897">
    <property type="term" value="P:endocytosis"/>
    <property type="evidence" value="ECO:0007669"/>
    <property type="project" value="UniProtKB-KW"/>
</dbReference>
<comment type="similarity">
    <text evidence="4">Belongs to the hook family.</text>
</comment>
<dbReference type="GO" id="GO:0045202">
    <property type="term" value="C:synapse"/>
    <property type="evidence" value="ECO:0007669"/>
    <property type="project" value="UniProtKB-SubCell"/>
</dbReference>
<comment type="caution">
    <text evidence="18">The sequence shown here is derived from an EMBL/GenBank/DDBJ whole genome shotgun (WGS) entry which is preliminary data.</text>
</comment>
<evidence type="ECO:0000256" key="15">
    <source>
        <dbReference type="ARBA" id="ARBA00034103"/>
    </source>
</evidence>
<dbReference type="GO" id="GO:0005874">
    <property type="term" value="C:microtubule"/>
    <property type="evidence" value="ECO:0007669"/>
    <property type="project" value="UniProtKB-KW"/>
</dbReference>
<keyword evidence="13 16" id="KW-0175">Coiled coil</keyword>
<dbReference type="PANTHER" id="PTHR14553">
    <property type="entry name" value="UNCHARACTERIZED PROTEIN C1ORF50"/>
    <property type="match status" value="1"/>
</dbReference>
<evidence type="ECO:0000256" key="3">
    <source>
        <dbReference type="ARBA" id="ARBA00004245"/>
    </source>
</evidence>
<feature type="domain" description="Calponin-homology (CH)" evidence="17">
    <location>
        <begin position="134"/>
        <end position="246"/>
    </location>
</feature>
<reference evidence="18" key="1">
    <citation type="journal article" date="2023" name="Genome Biol. Evol.">
        <title>Long-read-based Genome Assembly of Drosophila gunungcola Reveals Fewer Chemosensory Genes in Flower-breeding Species.</title>
        <authorList>
            <person name="Negi A."/>
            <person name="Liao B.Y."/>
            <person name="Yeh S.D."/>
        </authorList>
    </citation>
    <scope>NUCLEOTIDE SEQUENCE</scope>
    <source>
        <strain evidence="18">Sukarami</strain>
    </source>
</reference>
<dbReference type="GO" id="GO:0005768">
    <property type="term" value="C:endosome"/>
    <property type="evidence" value="ECO:0007669"/>
    <property type="project" value="UniProtKB-SubCell"/>
</dbReference>
<dbReference type="CDD" id="cd22222">
    <property type="entry name" value="HkD_Hook"/>
    <property type="match status" value="1"/>
</dbReference>
<evidence type="ECO:0000256" key="6">
    <source>
        <dbReference type="ARBA" id="ARBA00018971"/>
    </source>
</evidence>
<sequence length="717" mass="81181">MKRAAKMDQLTYNTAVKRAQLVERNPQSQLDPLRVSMHQEEDIIELAQQIQNADKQLKHTTCHKLGVIMEQIKMLQAQAMNILKESNLNRDLHSAACNFTKKPGQIYHLYQRASGQNYFSMLSPETRNMSASKNEMYYSLLEWFKTLNLNAPHADAESLADGVALAQALNQFAPESFTDTWLSKIKASAVGSNWRLRMSNLKKVTQSVEVLNYSLSDFSKPDLQRIAEKCDLGELERLLQLVLGCAVNCAKKQSYITEIMCLEEELQANIMRALQELEATRQASSPEGGQELQKLQQEFSRLEQHSTVIGDDGVSLGPVQTGSVRYNELRRQLDLLKEELLQSEGAREDLKLKAQQQDTDLLHMQMRIEELMLDTYKKKLEDYNDLKKQVKILEERSADYVQQNAQFEEDAKRYANTKGQVELFKKEIQDLHAKLDGESSKNNLEGKNLALQRAKDSLLKERDNLRETVDELKCGQLSSNSALTGTTVSRELQPSATVEKLQRLEAENKALREGQGGQTALAQLLDDANKRCENLREQLKTANERILSLSHASQSDDPILKESEFGKQIKQLMELNEQKTLQLEEAVTQSTSLQCKVTQLETNLSAREQEILAYDAKYRKCVEKAKEVIKSIDPRIASALDASVLEKSAELVEEEPKPKMSAMEEQLMTSAFYRLGVNAQRDAIDSKLAILMGSGQTFLARQRQSAPRKSLSAMKSK</sequence>
<evidence type="ECO:0000256" key="13">
    <source>
        <dbReference type="ARBA" id="ARBA00023054"/>
    </source>
</evidence>
<feature type="coiled-coil region" evidence="16">
    <location>
        <begin position="319"/>
        <end position="410"/>
    </location>
</feature>
<dbReference type="AlphaFoldDB" id="A0A9P9YUZ0"/>
<keyword evidence="10" id="KW-0493">Microtubule</keyword>
<keyword evidence="19" id="KW-1185">Reference proteome</keyword>
<feature type="coiled-coil region" evidence="16">
    <location>
        <begin position="441"/>
        <end position="475"/>
    </location>
</feature>
<evidence type="ECO:0000256" key="12">
    <source>
        <dbReference type="ARBA" id="ARBA00023018"/>
    </source>
</evidence>